<evidence type="ECO:0000259" key="8">
    <source>
        <dbReference type="PROSITE" id="PS50850"/>
    </source>
</evidence>
<sequence length="592" mass="65050">MASSGGKSALLRRATLPRHRVFYSSSPSRSLRDIVSSSNSDVHNAYDDKPEKLGGPMISAISRGDRRTPDERGSLNDGFPSDVDEKKLLRKIDFYLIPWLSVLYLLSFLDRSAIGNARLYGLEKELNLTSQQYNIVLTVFFLPYGLFEVPSNVLLKRLRPSIWFPTITILVGICILSQGLVKNYHGLLVARFFLGVTEAGLFPGANYLLSGWYKRNEFGLRASVFFSAATISGAFGGLLSFAINKMDGIGNYSGWRWIFIIIGLATFISGVLSFWLCVDFPDTASFLSDSERRAVIYRLQQDQQFSAAGEGFKWANVWKTFLQWQTWCGMGAYIGCVAPLYAFSLFTPTIVKSLNPSYTSNVANLISVPVYVVACLFTVVVGFLADRTARRSLYSIGLSLLGVIGYIVLIANNPAGKPGVSYFGVYLAALGIYPMIPNTIAIVAGNSEGAYVRSVVTGVVISFGNLNGAVSSNIYPSRTSPRFFLGHSVVLAYIVIGIICNAIFFFGLQWENRKREAGLRDETILANDPAMLASGKDLQAEAERIRAEEIKQGGAIGGLFRRLHVGGCGMYATVEEAKALKGDQYSGFRYRS</sequence>
<feature type="transmembrane region" description="Helical" evidence="7">
    <location>
        <begin position="162"/>
        <end position="181"/>
    </location>
</feature>
<dbReference type="PROSITE" id="PS50850">
    <property type="entry name" value="MFS"/>
    <property type="match status" value="1"/>
</dbReference>
<dbReference type="InterPro" id="IPR011701">
    <property type="entry name" value="MFS"/>
</dbReference>
<feature type="compositionally biased region" description="Basic and acidic residues" evidence="6">
    <location>
        <begin position="63"/>
        <end position="74"/>
    </location>
</feature>
<evidence type="ECO:0000256" key="5">
    <source>
        <dbReference type="ARBA" id="ARBA00023136"/>
    </source>
</evidence>
<dbReference type="SUPFAM" id="SSF103473">
    <property type="entry name" value="MFS general substrate transporter"/>
    <property type="match status" value="1"/>
</dbReference>
<evidence type="ECO:0000256" key="3">
    <source>
        <dbReference type="ARBA" id="ARBA00022692"/>
    </source>
</evidence>
<keyword evidence="10" id="KW-1185">Reference proteome</keyword>
<evidence type="ECO:0000256" key="6">
    <source>
        <dbReference type="SAM" id="MobiDB-lite"/>
    </source>
</evidence>
<protein>
    <submittedName>
        <fullName evidence="9">Related to allantoate permease</fullName>
    </submittedName>
</protein>
<dbReference type="InterPro" id="IPR036259">
    <property type="entry name" value="MFS_trans_sf"/>
</dbReference>
<dbReference type="Pfam" id="PF07690">
    <property type="entry name" value="MFS_1"/>
    <property type="match status" value="1"/>
</dbReference>
<feature type="compositionally biased region" description="Polar residues" evidence="6">
    <location>
        <begin position="24"/>
        <end position="42"/>
    </location>
</feature>
<feature type="transmembrane region" description="Helical" evidence="7">
    <location>
        <begin position="366"/>
        <end position="385"/>
    </location>
</feature>
<dbReference type="GO" id="GO:0016020">
    <property type="term" value="C:membrane"/>
    <property type="evidence" value="ECO:0007669"/>
    <property type="project" value="UniProtKB-SubCell"/>
</dbReference>
<feature type="transmembrane region" description="Helical" evidence="7">
    <location>
        <begin position="392"/>
        <end position="411"/>
    </location>
</feature>
<comment type="caution">
    <text evidence="9">The sequence shown here is derived from an EMBL/GenBank/DDBJ whole genome shotgun (WGS) entry which is preliminary data.</text>
</comment>
<dbReference type="Gene3D" id="1.20.1250.20">
    <property type="entry name" value="MFS general substrate transporter like domains"/>
    <property type="match status" value="2"/>
</dbReference>
<keyword evidence="2" id="KW-0813">Transport</keyword>
<dbReference type="PANTHER" id="PTHR43791">
    <property type="entry name" value="PERMEASE-RELATED"/>
    <property type="match status" value="1"/>
</dbReference>
<feature type="transmembrane region" description="Helical" evidence="7">
    <location>
        <begin position="490"/>
        <end position="510"/>
    </location>
</feature>
<dbReference type="FunFam" id="1.20.1250.20:FF:000034">
    <property type="entry name" value="MFS general substrate transporter"/>
    <property type="match status" value="1"/>
</dbReference>
<evidence type="ECO:0000256" key="4">
    <source>
        <dbReference type="ARBA" id="ARBA00022989"/>
    </source>
</evidence>
<dbReference type="GO" id="GO:0022857">
    <property type="term" value="F:transmembrane transporter activity"/>
    <property type="evidence" value="ECO:0007669"/>
    <property type="project" value="InterPro"/>
</dbReference>
<feature type="transmembrane region" description="Helical" evidence="7">
    <location>
        <begin position="450"/>
        <end position="470"/>
    </location>
</feature>
<evidence type="ECO:0000313" key="9">
    <source>
        <dbReference type="EMBL" id="SYW77114.1"/>
    </source>
</evidence>
<comment type="subcellular location">
    <subcellularLocation>
        <location evidence="1">Membrane</location>
        <topology evidence="1">Multi-pass membrane protein</topology>
    </subcellularLocation>
</comment>
<keyword evidence="5 7" id="KW-0472">Membrane</keyword>
<feature type="region of interest" description="Disordered" evidence="6">
    <location>
        <begin position="24"/>
        <end position="78"/>
    </location>
</feature>
<proteinExistence type="predicted"/>
<accession>A0A8H8QJL0</accession>
<dbReference type="FunFam" id="1.20.1250.20:FF:000013">
    <property type="entry name" value="MFS general substrate transporter"/>
    <property type="match status" value="1"/>
</dbReference>
<feature type="transmembrane region" description="Helical" evidence="7">
    <location>
        <begin position="222"/>
        <end position="243"/>
    </location>
</feature>
<dbReference type="InterPro" id="IPR020846">
    <property type="entry name" value="MFS_dom"/>
</dbReference>
<dbReference type="EMBL" id="ULHB01000024">
    <property type="protein sequence ID" value="SYW77114.1"/>
    <property type="molecule type" value="Genomic_DNA"/>
</dbReference>
<dbReference type="Proteomes" id="UP000658997">
    <property type="component" value="Unassembled WGS sequence"/>
</dbReference>
<reference evidence="9" key="1">
    <citation type="submission" date="2018-08" db="EMBL/GenBank/DDBJ databases">
        <authorList>
            <person name="Guldener U."/>
        </authorList>
    </citation>
    <scope>NUCLEOTIDE SEQUENCE</scope>
    <source>
        <strain evidence="9">UB2</strain>
    </source>
</reference>
<evidence type="ECO:0000256" key="1">
    <source>
        <dbReference type="ARBA" id="ARBA00004141"/>
    </source>
</evidence>
<evidence type="ECO:0000256" key="7">
    <source>
        <dbReference type="SAM" id="Phobius"/>
    </source>
</evidence>
<feature type="transmembrane region" description="Helical" evidence="7">
    <location>
        <begin position="423"/>
        <end position="443"/>
    </location>
</feature>
<organism evidence="9 10">
    <name type="scientific">Ustilago bromivora</name>
    <dbReference type="NCBI Taxonomy" id="307758"/>
    <lineage>
        <taxon>Eukaryota</taxon>
        <taxon>Fungi</taxon>
        <taxon>Dikarya</taxon>
        <taxon>Basidiomycota</taxon>
        <taxon>Ustilaginomycotina</taxon>
        <taxon>Ustilaginomycetes</taxon>
        <taxon>Ustilaginales</taxon>
        <taxon>Ustilaginaceae</taxon>
        <taxon>Ustilago</taxon>
    </lineage>
</organism>
<gene>
    <name evidence="9" type="ORF">UBRO2_01737</name>
</gene>
<evidence type="ECO:0000256" key="2">
    <source>
        <dbReference type="ARBA" id="ARBA00022448"/>
    </source>
</evidence>
<keyword evidence="3 7" id="KW-0812">Transmembrane</keyword>
<feature type="transmembrane region" description="Helical" evidence="7">
    <location>
        <begin position="134"/>
        <end position="155"/>
    </location>
</feature>
<keyword evidence="4 7" id="KW-1133">Transmembrane helix</keyword>
<name>A0A8H8QJL0_9BASI</name>
<feature type="transmembrane region" description="Helical" evidence="7">
    <location>
        <begin position="255"/>
        <end position="278"/>
    </location>
</feature>
<feature type="transmembrane region" description="Helical" evidence="7">
    <location>
        <begin position="187"/>
        <end position="210"/>
    </location>
</feature>
<dbReference type="PANTHER" id="PTHR43791:SF19">
    <property type="entry name" value="TRANSPORTER, PUTATIVE (AFU_ORTHOLOGUE AFUA_1G01812)-RELATED"/>
    <property type="match status" value="1"/>
</dbReference>
<dbReference type="AlphaFoldDB" id="A0A8H8QJL0"/>
<feature type="transmembrane region" description="Helical" evidence="7">
    <location>
        <begin position="94"/>
        <end position="114"/>
    </location>
</feature>
<feature type="domain" description="Major facilitator superfamily (MFS) profile" evidence="8">
    <location>
        <begin position="96"/>
        <end position="515"/>
    </location>
</feature>
<evidence type="ECO:0000313" key="10">
    <source>
        <dbReference type="Proteomes" id="UP000658997"/>
    </source>
</evidence>
<feature type="transmembrane region" description="Helical" evidence="7">
    <location>
        <begin position="327"/>
        <end position="346"/>
    </location>
</feature>